<sequence>MRESSPLESIKIEVYPISDPPESFGNEPWQREVRAFRGEMIYDNGRLPQFRLENGEFSDADEHDCHAYHILGRLRSTGKLIASARLAPVELLSPSRVMAMDEAVAMRLLRSEGLRRSDVLEGARWIVDPRHRGRSIGKLLVVTGNVLARHLRRKMIWVGAITAAGQDATLRRFGFREASPEEHVLPGVGDLVRLLACRPEELLRHHPVLTAQITPIVTDALARVRLPGRPQGEDAPAGTFSPQGEDAPAGASGSQGGGVSKALTDNTSVFQE</sequence>
<name>A0ABN3VZ91_9ACTN</name>
<dbReference type="Pfam" id="PF13444">
    <property type="entry name" value="Acetyltransf_5"/>
    <property type="match status" value="1"/>
</dbReference>
<dbReference type="EMBL" id="BAAAVI010000028">
    <property type="protein sequence ID" value="GAA2879068.1"/>
    <property type="molecule type" value="Genomic_DNA"/>
</dbReference>
<protein>
    <recommendedName>
        <fullName evidence="4">N-acetyltransferase domain-containing protein</fullName>
    </recommendedName>
</protein>
<feature type="region of interest" description="Disordered" evidence="1">
    <location>
        <begin position="227"/>
        <end position="272"/>
    </location>
</feature>
<gene>
    <name evidence="2" type="ORF">GCM10010517_41280</name>
</gene>
<evidence type="ECO:0000313" key="2">
    <source>
        <dbReference type="EMBL" id="GAA2879068.1"/>
    </source>
</evidence>
<reference evidence="2 3" key="1">
    <citation type="journal article" date="2019" name="Int. J. Syst. Evol. Microbiol.">
        <title>The Global Catalogue of Microorganisms (GCM) 10K type strain sequencing project: providing services to taxonomists for standard genome sequencing and annotation.</title>
        <authorList>
            <consortium name="The Broad Institute Genomics Platform"/>
            <consortium name="The Broad Institute Genome Sequencing Center for Infectious Disease"/>
            <person name="Wu L."/>
            <person name="Ma J."/>
        </authorList>
    </citation>
    <scope>NUCLEOTIDE SEQUENCE [LARGE SCALE GENOMIC DNA]</scope>
    <source>
        <strain evidence="2 3">JCM 6242</strain>
    </source>
</reference>
<evidence type="ECO:0008006" key="4">
    <source>
        <dbReference type="Google" id="ProtNLM"/>
    </source>
</evidence>
<comment type="caution">
    <text evidence="2">The sequence shown here is derived from an EMBL/GenBank/DDBJ whole genome shotgun (WGS) entry which is preliminary data.</text>
</comment>
<dbReference type="InterPro" id="IPR016181">
    <property type="entry name" value="Acyl_CoA_acyltransferase"/>
</dbReference>
<organism evidence="2 3">
    <name type="scientific">Streptosporangium fragile</name>
    <dbReference type="NCBI Taxonomy" id="46186"/>
    <lineage>
        <taxon>Bacteria</taxon>
        <taxon>Bacillati</taxon>
        <taxon>Actinomycetota</taxon>
        <taxon>Actinomycetes</taxon>
        <taxon>Streptosporangiales</taxon>
        <taxon>Streptosporangiaceae</taxon>
        <taxon>Streptosporangium</taxon>
    </lineage>
</organism>
<evidence type="ECO:0000313" key="3">
    <source>
        <dbReference type="Proteomes" id="UP001500831"/>
    </source>
</evidence>
<dbReference type="SUPFAM" id="SSF55729">
    <property type="entry name" value="Acyl-CoA N-acyltransferases (Nat)"/>
    <property type="match status" value="1"/>
</dbReference>
<proteinExistence type="predicted"/>
<feature type="compositionally biased region" description="Polar residues" evidence="1">
    <location>
        <begin position="263"/>
        <end position="272"/>
    </location>
</feature>
<evidence type="ECO:0000256" key="1">
    <source>
        <dbReference type="SAM" id="MobiDB-lite"/>
    </source>
</evidence>
<dbReference type="Gene3D" id="3.40.630.30">
    <property type="match status" value="1"/>
</dbReference>
<accession>A0ABN3VZ91</accession>
<dbReference type="Proteomes" id="UP001500831">
    <property type="component" value="Unassembled WGS sequence"/>
</dbReference>
<keyword evidence="3" id="KW-1185">Reference proteome</keyword>